<proteinExistence type="predicted"/>
<evidence type="ECO:0008006" key="3">
    <source>
        <dbReference type="Google" id="ProtNLM"/>
    </source>
</evidence>
<evidence type="ECO:0000313" key="2">
    <source>
        <dbReference type="Proteomes" id="UP000295375"/>
    </source>
</evidence>
<protein>
    <recommendedName>
        <fullName evidence="3">DUF1365 family protein</fullName>
    </recommendedName>
</protein>
<evidence type="ECO:0000313" key="1">
    <source>
        <dbReference type="EMBL" id="TDQ47669.1"/>
    </source>
</evidence>
<dbReference type="PANTHER" id="PTHR33973">
    <property type="entry name" value="OS07G0153300 PROTEIN"/>
    <property type="match status" value="1"/>
</dbReference>
<dbReference type="InterPro" id="IPR010775">
    <property type="entry name" value="DUF1365"/>
</dbReference>
<reference evidence="1 2" key="1">
    <citation type="submission" date="2019-03" db="EMBL/GenBank/DDBJ databases">
        <title>Genomic Encyclopedia of Type Strains, Phase IV (KMG-IV): sequencing the most valuable type-strain genomes for metagenomic binning, comparative biology and taxonomic classification.</title>
        <authorList>
            <person name="Goeker M."/>
        </authorList>
    </citation>
    <scope>NUCLEOTIDE SEQUENCE [LARGE SCALE GENOMIC DNA]</scope>
    <source>
        <strain evidence="1 2">DSM 103792</strain>
    </source>
</reference>
<gene>
    <name evidence="1" type="ORF">EV696_10973</name>
</gene>
<dbReference type="Pfam" id="PF07103">
    <property type="entry name" value="DUF1365"/>
    <property type="match status" value="1"/>
</dbReference>
<dbReference type="PANTHER" id="PTHR33973:SF4">
    <property type="entry name" value="OS07G0153300 PROTEIN"/>
    <property type="match status" value="1"/>
</dbReference>
<dbReference type="Proteomes" id="UP000295375">
    <property type="component" value="Unassembled WGS sequence"/>
</dbReference>
<name>A0A4R6UPT0_9GAMM</name>
<comment type="caution">
    <text evidence="1">The sequence shown here is derived from an EMBL/GenBank/DDBJ whole genome shotgun (WGS) entry which is preliminary data.</text>
</comment>
<dbReference type="OrthoDB" id="9778801at2"/>
<dbReference type="AlphaFoldDB" id="A0A4R6UPT0"/>
<dbReference type="EMBL" id="SNYM01000009">
    <property type="protein sequence ID" value="TDQ47669.1"/>
    <property type="molecule type" value="Genomic_DNA"/>
</dbReference>
<accession>A0A4R6UPT0</accession>
<dbReference type="RefSeq" id="WP_133590864.1">
    <property type="nucleotide sequence ID" value="NZ_CP037953.1"/>
</dbReference>
<organism evidence="1 2">
    <name type="scientific">Permianibacter aggregans</name>
    <dbReference type="NCBI Taxonomy" id="1510150"/>
    <lineage>
        <taxon>Bacteria</taxon>
        <taxon>Pseudomonadati</taxon>
        <taxon>Pseudomonadota</taxon>
        <taxon>Gammaproteobacteria</taxon>
        <taxon>Pseudomonadales</taxon>
        <taxon>Pseudomonadaceae</taxon>
        <taxon>Permianibacter</taxon>
    </lineage>
</organism>
<keyword evidence="2" id="KW-1185">Reference proteome</keyword>
<sequence>MESAIYRGTLSHIRDCKPKHRFRYRMRLFYLDLDQLPTLLSQSHWWRGRLAQFRRHDYLPDYEGSLKQAVCALIAERTGARFVGRIFLLSAPRVLGIGFNPLSLFYCFDGDGHLQFVIAEVRNTPWLQRHAYLLDLRHREQPEPHDKAFHVSPFLDMTQRYHWYLPEPGDALQVGIQNKTDQGTVFRAALVLEKAATLNAATLDRELWSHWPQGLKTLIGIYWQAVRLLIKRAPFFSHPGAATDDVAPALEKKS</sequence>